<accession>A0A840CMT5</accession>
<dbReference type="RefSeq" id="WP_054539506.1">
    <property type="nucleotide sequence ID" value="NZ_JACIEQ010000005.1"/>
</dbReference>
<dbReference type="PANTHER" id="PTHR46797:SF23">
    <property type="entry name" value="HTH-TYPE TRANSCRIPTIONAL REGULATOR SUTR"/>
    <property type="match status" value="1"/>
</dbReference>
<dbReference type="GO" id="GO:0003700">
    <property type="term" value="F:DNA-binding transcription factor activity"/>
    <property type="evidence" value="ECO:0007669"/>
    <property type="project" value="TreeGrafter"/>
</dbReference>
<evidence type="ECO:0000313" key="5">
    <source>
        <dbReference type="EMBL" id="MBB4023297.1"/>
    </source>
</evidence>
<dbReference type="GO" id="GO:0005829">
    <property type="term" value="C:cytosol"/>
    <property type="evidence" value="ECO:0007669"/>
    <property type="project" value="TreeGrafter"/>
</dbReference>
<dbReference type="PANTHER" id="PTHR46797">
    <property type="entry name" value="HTH-TYPE TRANSCRIPTIONAL REGULATOR"/>
    <property type="match status" value="1"/>
</dbReference>
<dbReference type="InterPro" id="IPR018653">
    <property type="entry name" value="ScfR_C"/>
</dbReference>
<keyword evidence="1" id="KW-0805">Transcription regulation</keyword>
<dbReference type="Gene3D" id="1.10.260.40">
    <property type="entry name" value="lambda repressor-like DNA-binding domains"/>
    <property type="match status" value="1"/>
</dbReference>
<dbReference type="InterPro" id="IPR050807">
    <property type="entry name" value="TransReg_Diox_bact_type"/>
</dbReference>
<comment type="caution">
    <text evidence="5">The sequence shown here is derived from an EMBL/GenBank/DDBJ whole genome shotgun (WGS) entry which is preliminary data.</text>
</comment>
<protein>
    <recommendedName>
        <fullName evidence="4">HTH cro/C1-type domain-containing protein</fullName>
    </recommendedName>
</protein>
<dbReference type="Pfam" id="PF01381">
    <property type="entry name" value="HTH_3"/>
    <property type="match status" value="1"/>
</dbReference>
<dbReference type="InterPro" id="IPR010982">
    <property type="entry name" value="Lambda_DNA-bd_dom_sf"/>
</dbReference>
<evidence type="ECO:0000256" key="2">
    <source>
        <dbReference type="ARBA" id="ARBA00023125"/>
    </source>
</evidence>
<name>A0A840CMT5_9RHOB</name>
<dbReference type="PROSITE" id="PS50943">
    <property type="entry name" value="HTH_CROC1"/>
    <property type="match status" value="1"/>
</dbReference>
<dbReference type="EMBL" id="JACIEQ010000005">
    <property type="protein sequence ID" value="MBB4023297.1"/>
    <property type="molecule type" value="Genomic_DNA"/>
</dbReference>
<sequence length="433" mass="46837">MRGGLTGTRIRERRMMAGLRQAELAAAVGISPSYLNLIEHNRRRIGGKLLVDIARRLDVEASALAEGAEVALLQGLREAAAGHEAASADLPRIEEFAGRFPGWAQLVVDQGRRLAELERTVELLSDRMAHDPSLSASLHEVLSVVTAIRATAAILAETKDIDPGWQARFHRNIHDDSRRLAEGTKALVTYLDDSTDAPDRQGTPQEEVEAFLKARGYHFPELEAGHADIGALIASGAELSSAPARELARRFLERYAHDAASLPLEAFAAAVSETGPEPGHLAHRFGVDPLMVFRRLASLPEARMGTPAGLVLCDGSGTLTFRKPLAGFALPRFGAACPLWPLYRALTHPMDRVRLVVEQASRPPQRFLTYALCQPVGMQGFSGPQVVEAAMLILPAPRGAEDAEATPIGTSCRVCPRRDCAARREPSILADGF</sequence>
<dbReference type="SMART" id="SM00530">
    <property type="entry name" value="HTH_XRE"/>
    <property type="match status" value="1"/>
</dbReference>
<feature type="domain" description="HTH cro/C1-type" evidence="4">
    <location>
        <begin position="10"/>
        <end position="64"/>
    </location>
</feature>
<keyword evidence="6" id="KW-1185">Reference proteome</keyword>
<dbReference type="Proteomes" id="UP000585681">
    <property type="component" value="Unassembled WGS sequence"/>
</dbReference>
<dbReference type="AlphaFoldDB" id="A0A840CMT5"/>
<evidence type="ECO:0000256" key="1">
    <source>
        <dbReference type="ARBA" id="ARBA00023015"/>
    </source>
</evidence>
<organism evidence="5 6">
    <name type="scientific">Actibacterium naphthalenivorans</name>
    <dbReference type="NCBI Taxonomy" id="1614693"/>
    <lineage>
        <taxon>Bacteria</taxon>
        <taxon>Pseudomonadati</taxon>
        <taxon>Pseudomonadota</taxon>
        <taxon>Alphaproteobacteria</taxon>
        <taxon>Rhodobacterales</taxon>
        <taxon>Roseobacteraceae</taxon>
        <taxon>Actibacterium</taxon>
    </lineage>
</organism>
<keyword evidence="2" id="KW-0238">DNA-binding</keyword>
<evidence type="ECO:0000259" key="4">
    <source>
        <dbReference type="PROSITE" id="PS50943"/>
    </source>
</evidence>
<dbReference type="SUPFAM" id="SSF47413">
    <property type="entry name" value="lambda repressor-like DNA-binding domains"/>
    <property type="match status" value="1"/>
</dbReference>
<dbReference type="Pfam" id="PF09856">
    <property type="entry name" value="ScfRs"/>
    <property type="match status" value="1"/>
</dbReference>
<gene>
    <name evidence="5" type="ORF">GGR17_003126</name>
</gene>
<reference evidence="5" key="1">
    <citation type="submission" date="2020-08" db="EMBL/GenBank/DDBJ databases">
        <title>Genomic Encyclopedia of Type Strains, Phase IV (KMG-IV): sequencing the most valuable type-strain genomes for metagenomic binning, comparative biology and taxonomic classification.</title>
        <authorList>
            <person name="Goeker M."/>
        </authorList>
    </citation>
    <scope>NUCLEOTIDE SEQUENCE [LARGE SCALE GENOMIC DNA]</scope>
    <source>
        <strain evidence="5">DSM 105040</strain>
    </source>
</reference>
<dbReference type="CDD" id="cd00093">
    <property type="entry name" value="HTH_XRE"/>
    <property type="match status" value="1"/>
</dbReference>
<dbReference type="InterPro" id="IPR001387">
    <property type="entry name" value="Cro/C1-type_HTH"/>
</dbReference>
<dbReference type="GO" id="GO:0003677">
    <property type="term" value="F:DNA binding"/>
    <property type="evidence" value="ECO:0007669"/>
    <property type="project" value="UniProtKB-KW"/>
</dbReference>
<proteinExistence type="predicted"/>
<keyword evidence="3" id="KW-0804">Transcription</keyword>
<evidence type="ECO:0000256" key="3">
    <source>
        <dbReference type="ARBA" id="ARBA00023163"/>
    </source>
</evidence>
<evidence type="ECO:0000313" key="6">
    <source>
        <dbReference type="Proteomes" id="UP000585681"/>
    </source>
</evidence>